<dbReference type="PANTHER" id="PTHR43283:SF11">
    <property type="entry name" value="BETA-LACTAMASE-RELATED DOMAIN-CONTAINING PROTEIN"/>
    <property type="match status" value="1"/>
</dbReference>
<feature type="domain" description="Beta-lactamase-related" evidence="3">
    <location>
        <begin position="49"/>
        <end position="330"/>
    </location>
</feature>
<feature type="region of interest" description="Disordered" evidence="2">
    <location>
        <begin position="147"/>
        <end position="167"/>
    </location>
</feature>
<dbReference type="AlphaFoldDB" id="A0A848H618"/>
<sequence>MPDFHEAIAFSQAHEVPWPRDPQADPARWGVHHDDPAPYNRLRGPVHVRGGVSGVVLRGGQEAAAWGEPDRSDQTFSVAKTYLALLAGVAHARGLIPDVQQRVGETLPGIGFDGPHNGQVRWVHLLEQTSEWQGSCFGLPDTVEHNRRVAHDPKPPQGKKGEPRQLQAPGSYWEYNDVRINQFALALLHLFRRPLPEVFEESILRPLGGGAGFRWEGYDDAWTEIGGLRLQSVPGGTHWGGGVRISARDQARVAQLLLADGVHRGERLLPAGWVERMRTPCAIAPFYGWLTWLNRDGHLFADASRESWFMVGAGGHYVWIDPAHDAVVVVRWLDPARAPGFVSRVARAVVG</sequence>
<dbReference type="PANTHER" id="PTHR43283">
    <property type="entry name" value="BETA-LACTAMASE-RELATED"/>
    <property type="match status" value="1"/>
</dbReference>
<evidence type="ECO:0000313" key="4">
    <source>
        <dbReference type="EMBL" id="NML44959.1"/>
    </source>
</evidence>
<feature type="region of interest" description="Disordered" evidence="2">
    <location>
        <begin position="14"/>
        <end position="36"/>
    </location>
</feature>
<organism evidence="4 5">
    <name type="scientific">Ramlibacter agri</name>
    <dbReference type="NCBI Taxonomy" id="2728837"/>
    <lineage>
        <taxon>Bacteria</taxon>
        <taxon>Pseudomonadati</taxon>
        <taxon>Pseudomonadota</taxon>
        <taxon>Betaproteobacteria</taxon>
        <taxon>Burkholderiales</taxon>
        <taxon>Comamonadaceae</taxon>
        <taxon>Ramlibacter</taxon>
    </lineage>
</organism>
<dbReference type="Gene3D" id="3.40.710.10">
    <property type="entry name" value="DD-peptidase/beta-lactamase superfamily"/>
    <property type="match status" value="1"/>
</dbReference>
<dbReference type="SUPFAM" id="SSF56601">
    <property type="entry name" value="beta-lactamase/transpeptidase-like"/>
    <property type="match status" value="1"/>
</dbReference>
<feature type="compositionally biased region" description="Basic and acidic residues" evidence="2">
    <location>
        <begin position="147"/>
        <end position="163"/>
    </location>
</feature>
<dbReference type="RefSeq" id="WP_169419055.1">
    <property type="nucleotide sequence ID" value="NZ_JABBFX010000001.1"/>
</dbReference>
<evidence type="ECO:0000313" key="5">
    <source>
        <dbReference type="Proteomes" id="UP000541185"/>
    </source>
</evidence>
<evidence type="ECO:0000256" key="2">
    <source>
        <dbReference type="SAM" id="MobiDB-lite"/>
    </source>
</evidence>
<reference evidence="4 5" key="1">
    <citation type="submission" date="2020-04" db="EMBL/GenBank/DDBJ databases">
        <title>Ramlibacter sp. G-1-2-2 isolated from soil.</title>
        <authorList>
            <person name="Dahal R.H."/>
        </authorList>
    </citation>
    <scope>NUCLEOTIDE SEQUENCE [LARGE SCALE GENOMIC DNA]</scope>
    <source>
        <strain evidence="4 5">G-1-2-2</strain>
    </source>
</reference>
<evidence type="ECO:0000259" key="3">
    <source>
        <dbReference type="Pfam" id="PF00144"/>
    </source>
</evidence>
<dbReference type="InterPro" id="IPR050789">
    <property type="entry name" value="Diverse_Enzym_Activities"/>
</dbReference>
<evidence type="ECO:0000256" key="1">
    <source>
        <dbReference type="ARBA" id="ARBA00022801"/>
    </source>
</evidence>
<dbReference type="Pfam" id="PF00144">
    <property type="entry name" value="Beta-lactamase"/>
    <property type="match status" value="1"/>
</dbReference>
<dbReference type="InterPro" id="IPR001466">
    <property type="entry name" value="Beta-lactam-related"/>
</dbReference>
<dbReference type="EMBL" id="JABBFX010000001">
    <property type="protein sequence ID" value="NML44959.1"/>
    <property type="molecule type" value="Genomic_DNA"/>
</dbReference>
<keyword evidence="1 4" id="KW-0378">Hydrolase</keyword>
<dbReference type="InterPro" id="IPR012338">
    <property type="entry name" value="Beta-lactam/transpept-like"/>
</dbReference>
<name>A0A848H618_9BURK</name>
<proteinExistence type="predicted"/>
<keyword evidence="5" id="KW-1185">Reference proteome</keyword>
<comment type="caution">
    <text evidence="4">The sequence shown here is derived from an EMBL/GenBank/DDBJ whole genome shotgun (WGS) entry which is preliminary data.</text>
</comment>
<accession>A0A848H618</accession>
<dbReference type="Proteomes" id="UP000541185">
    <property type="component" value="Unassembled WGS sequence"/>
</dbReference>
<gene>
    <name evidence="4" type="ORF">HHL11_14470</name>
</gene>
<dbReference type="GO" id="GO:0016787">
    <property type="term" value="F:hydrolase activity"/>
    <property type="evidence" value="ECO:0007669"/>
    <property type="project" value="UniProtKB-KW"/>
</dbReference>
<protein>
    <submittedName>
        <fullName evidence="4">Serine hydrolase</fullName>
    </submittedName>
</protein>